<protein>
    <submittedName>
        <fullName evidence="2">Uncharacterized protein</fullName>
    </submittedName>
</protein>
<gene>
    <name evidence="2" type="ORF">AWC01_12420</name>
    <name evidence="1" type="ORF">MDOR_25010</name>
</gene>
<dbReference type="KEGG" id="mdr:MDOR_25010"/>
<reference evidence="2 3" key="1">
    <citation type="submission" date="2016-01" db="EMBL/GenBank/DDBJ databases">
        <title>The new phylogeny of the genus Mycobacterium.</title>
        <authorList>
            <person name="Tarcisio F."/>
            <person name="Conor M."/>
            <person name="Antonella G."/>
            <person name="Elisabetta G."/>
            <person name="Giulia F.S."/>
            <person name="Sara T."/>
            <person name="Anna F."/>
            <person name="Clotilde B."/>
            <person name="Roberto B."/>
            <person name="Veronica D.S."/>
            <person name="Fabio R."/>
            <person name="Monica P."/>
            <person name="Olivier J."/>
            <person name="Enrico T."/>
            <person name="Nicola S."/>
        </authorList>
    </citation>
    <scope>NUCLEOTIDE SEQUENCE [LARGE SCALE GENOMIC DNA]</scope>
    <source>
        <strain evidence="2 3">DSM 44339</strain>
    </source>
</reference>
<accession>A0A1X1T720</accession>
<dbReference type="Proteomes" id="UP000193564">
    <property type="component" value="Unassembled WGS sequence"/>
</dbReference>
<proteinExistence type="predicted"/>
<evidence type="ECO:0000313" key="4">
    <source>
        <dbReference type="Proteomes" id="UP000467201"/>
    </source>
</evidence>
<keyword evidence="3" id="KW-1185">Reference proteome</keyword>
<dbReference type="EMBL" id="AP022605">
    <property type="protein sequence ID" value="BBZ08332.1"/>
    <property type="molecule type" value="Genomic_DNA"/>
</dbReference>
<dbReference type="AlphaFoldDB" id="A0A1X1T720"/>
<sequence length="97" mass="10629">MYTNEFPEDTLRINFEHWLCEAIRTGVRNAHLQPLTPLCAQTWQAIDEVADAAAAVGGQSGHVAHLQNVVLAARDQFARQLGGTYRAPEMLLGRAAS</sequence>
<dbReference type="RefSeq" id="WP_085191397.1">
    <property type="nucleotide sequence ID" value="NZ_AP022605.1"/>
</dbReference>
<reference evidence="1" key="3">
    <citation type="submission" date="2020-02" db="EMBL/GenBank/DDBJ databases">
        <authorList>
            <person name="Matsumoto Y."/>
            <person name="Motooka D."/>
            <person name="Nakamura S."/>
        </authorList>
    </citation>
    <scope>NUCLEOTIDE SEQUENCE</scope>
    <source>
        <strain evidence="1">JCM 12405</strain>
    </source>
</reference>
<dbReference type="STRING" id="126673.AWC01_12420"/>
<evidence type="ECO:0000313" key="2">
    <source>
        <dbReference type="EMBL" id="ORV40332.1"/>
    </source>
</evidence>
<evidence type="ECO:0000313" key="3">
    <source>
        <dbReference type="Proteomes" id="UP000193564"/>
    </source>
</evidence>
<dbReference type="Proteomes" id="UP000467201">
    <property type="component" value="Chromosome"/>
</dbReference>
<dbReference type="EMBL" id="LQOS01000030">
    <property type="protein sequence ID" value="ORV40332.1"/>
    <property type="molecule type" value="Genomic_DNA"/>
</dbReference>
<dbReference type="OrthoDB" id="4734058at2"/>
<organism evidence="2 3">
    <name type="scientific">Mycolicibacterium doricum</name>
    <dbReference type="NCBI Taxonomy" id="126673"/>
    <lineage>
        <taxon>Bacteria</taxon>
        <taxon>Bacillati</taxon>
        <taxon>Actinomycetota</taxon>
        <taxon>Actinomycetes</taxon>
        <taxon>Mycobacteriales</taxon>
        <taxon>Mycobacteriaceae</taxon>
        <taxon>Mycolicibacterium</taxon>
    </lineage>
</organism>
<evidence type="ECO:0000313" key="1">
    <source>
        <dbReference type="EMBL" id="BBZ08332.1"/>
    </source>
</evidence>
<name>A0A1X1T720_9MYCO</name>
<reference evidence="1 4" key="2">
    <citation type="journal article" date="2019" name="Emerg. Microbes Infect.">
        <title>Comprehensive subspecies identification of 175 nontuberculous mycobacteria species based on 7547 genomic profiles.</title>
        <authorList>
            <person name="Matsumoto Y."/>
            <person name="Kinjo T."/>
            <person name="Motooka D."/>
            <person name="Nabeya D."/>
            <person name="Jung N."/>
            <person name="Uechi K."/>
            <person name="Horii T."/>
            <person name="Iida T."/>
            <person name="Fujita J."/>
            <person name="Nakamura S."/>
        </authorList>
    </citation>
    <scope>NUCLEOTIDE SEQUENCE [LARGE SCALE GENOMIC DNA]</scope>
    <source>
        <strain evidence="1 4">JCM 12405</strain>
    </source>
</reference>